<dbReference type="Pfam" id="PF08170">
    <property type="entry name" value="POPLD"/>
    <property type="match status" value="1"/>
</dbReference>
<dbReference type="EMBL" id="CAUYUE010000006">
    <property type="protein sequence ID" value="CAK0782035.1"/>
    <property type="molecule type" value="Genomic_DNA"/>
</dbReference>
<evidence type="ECO:0000256" key="3">
    <source>
        <dbReference type="ARBA" id="ARBA00023242"/>
    </source>
</evidence>
<feature type="domain" description="POPLD" evidence="6">
    <location>
        <begin position="480"/>
        <end position="557"/>
    </location>
</feature>
<keyword evidence="2" id="KW-0819">tRNA processing</keyword>
<evidence type="ECO:0000256" key="2">
    <source>
        <dbReference type="ARBA" id="ARBA00022694"/>
    </source>
</evidence>
<organism evidence="7 8">
    <name type="scientific">Coccomyxa viridis</name>
    <dbReference type="NCBI Taxonomy" id="1274662"/>
    <lineage>
        <taxon>Eukaryota</taxon>
        <taxon>Viridiplantae</taxon>
        <taxon>Chlorophyta</taxon>
        <taxon>core chlorophytes</taxon>
        <taxon>Trebouxiophyceae</taxon>
        <taxon>Trebouxiophyceae incertae sedis</taxon>
        <taxon>Coccomyxaceae</taxon>
        <taxon>Coccomyxa</taxon>
    </lineage>
</organism>
<dbReference type="GO" id="GO:0001682">
    <property type="term" value="P:tRNA 5'-leader removal"/>
    <property type="evidence" value="ECO:0007669"/>
    <property type="project" value="InterPro"/>
</dbReference>
<feature type="region of interest" description="Disordered" evidence="4">
    <location>
        <begin position="545"/>
        <end position="565"/>
    </location>
</feature>
<sequence length="968" mass="103689">MVSQVVLPRALDVQQFVEARQTEITNLEAIANEHGPAWGIEALPRHLRRRATSHNSRVHKRRPNLKLQKLRAVTKQNAKSHTEQCDDAAAAKLCNRAMRRRKARLQQDNLGRAAQGPSSGKPRMLETHVWHAKRMQMIVIWGHKLASVAPGKGHGSRAFLLTQRLGAVLHDASYWLPVELQGTATDLLSMLRLLCDPKAVDVVVARVGAHQDTFEEMLMLHQTGSFPLSAISPAKAIFQMTLDTHAALTTEAASEPGNVEPSSILLFVHAAAHDAAMQAVSSAAAQHSVTLLPRYDLQRVEFKGALSDRAVAAALSQADLPWLPGVPAAARSQASEHLFQLLQATGGATGAELPSGAVLRLRVQDPRLAAPIRALGNDWDKTQDPSSHAKKRKLLDYRQEIKQAKGLTRQLAGERLPLVWQPQDVAEPASEAAVSSYRQQQKLAGLHLADACAVTPPEAAASCPLLLSRQAPKDRNAVPSWTIIIPAGWVCPIWQALIHQGARPNCPAGQTEWHWASMQQGEPFFPHDYPETQAYARLQAELHAEQDAQRSLRPKGKYADGVPHPPAWDRVGSVMSTFADMDGAARAASPGPQLPAGGVIALSSGAAAAEAPPAPSAASSAREADRALAGPAAAGVDLKAGTRGAEQACQSSSAAEAGDAMEDDLVLVDMSIDPSLKQGEEENPLNMEVDKMQVSTSLSSAQTDKLHAESSPAETLLQGNMESRPKEPAPALEHLSSSTAEQAQQHSSQQAQLYVLRGQHHPSSNPQHRLQPAAVDEAPPQSASGTSKQQPARDVKPRCMVHVSLSTIGPGTATEGASIVALTAEEASDIRRSLVHKASIVPRQGSPGTLRDILRNLHKQQTDHQHIASSAPGQEAALEAVQEDSGAAAVAERSNANAARPLLGFVTSEAPRGLMGRGARAVCDLQLLRALRAQQKPEKPMQRVLVAYSSVLSPVLRVAEARPDFAIL</sequence>
<evidence type="ECO:0000313" key="8">
    <source>
        <dbReference type="Proteomes" id="UP001314263"/>
    </source>
</evidence>
<evidence type="ECO:0000313" key="7">
    <source>
        <dbReference type="EMBL" id="CAK0782035.1"/>
    </source>
</evidence>
<dbReference type="InterPro" id="IPR039182">
    <property type="entry name" value="Pop1"/>
</dbReference>
<dbReference type="InterPro" id="IPR012590">
    <property type="entry name" value="POPLD_dom"/>
</dbReference>
<feature type="region of interest" description="Disordered" evidence="4">
    <location>
        <begin position="102"/>
        <end position="123"/>
    </location>
</feature>
<proteinExistence type="predicted"/>
<dbReference type="Proteomes" id="UP001314263">
    <property type="component" value="Unassembled WGS sequence"/>
</dbReference>
<feature type="region of interest" description="Disordered" evidence="4">
    <location>
        <begin position="696"/>
        <end position="795"/>
    </location>
</feature>
<gene>
    <name evidence="7" type="ORF">CVIRNUC_005534</name>
</gene>
<keyword evidence="8" id="KW-1185">Reference proteome</keyword>
<feature type="compositionally biased region" description="Low complexity" evidence="4">
    <location>
        <begin position="736"/>
        <end position="752"/>
    </location>
</feature>
<protein>
    <submittedName>
        <fullName evidence="7">Uncharacterized protein</fullName>
    </submittedName>
</protein>
<evidence type="ECO:0000259" key="5">
    <source>
        <dbReference type="Pfam" id="PF06978"/>
    </source>
</evidence>
<dbReference type="AlphaFoldDB" id="A0AAV1I7Q0"/>
<feature type="domain" description="Pop1 N-terminal" evidence="5">
    <location>
        <begin position="16"/>
        <end position="107"/>
    </location>
</feature>
<dbReference type="GO" id="GO:0000172">
    <property type="term" value="C:ribonuclease MRP complex"/>
    <property type="evidence" value="ECO:0007669"/>
    <property type="project" value="InterPro"/>
</dbReference>
<keyword evidence="3" id="KW-0539">Nucleus</keyword>
<dbReference type="GO" id="GO:0005655">
    <property type="term" value="C:nucleolar ribonuclease P complex"/>
    <property type="evidence" value="ECO:0007669"/>
    <property type="project" value="InterPro"/>
</dbReference>
<evidence type="ECO:0000256" key="1">
    <source>
        <dbReference type="ARBA" id="ARBA00004123"/>
    </source>
</evidence>
<evidence type="ECO:0000256" key="4">
    <source>
        <dbReference type="SAM" id="MobiDB-lite"/>
    </source>
</evidence>
<dbReference type="InterPro" id="IPR009723">
    <property type="entry name" value="Pop1_N"/>
</dbReference>
<accession>A0AAV1I7Q0</accession>
<evidence type="ECO:0000259" key="6">
    <source>
        <dbReference type="Pfam" id="PF08170"/>
    </source>
</evidence>
<reference evidence="7 8" key="1">
    <citation type="submission" date="2023-10" db="EMBL/GenBank/DDBJ databases">
        <authorList>
            <person name="Maclean D."/>
            <person name="Macfadyen A."/>
        </authorList>
    </citation>
    <scope>NUCLEOTIDE SEQUENCE [LARGE SCALE GENOMIC DNA]</scope>
</reference>
<feature type="compositionally biased region" description="Polar residues" evidence="4">
    <location>
        <begin position="781"/>
        <end position="790"/>
    </location>
</feature>
<name>A0AAV1I7Q0_9CHLO</name>
<feature type="domain" description="Pop1 N-terminal" evidence="5">
    <location>
        <begin position="125"/>
        <end position="182"/>
    </location>
</feature>
<dbReference type="PANTHER" id="PTHR22731">
    <property type="entry name" value="RIBONUCLEASES P/MRP PROTEIN SUBUNIT POP1"/>
    <property type="match status" value="1"/>
</dbReference>
<dbReference type="Pfam" id="PF06978">
    <property type="entry name" value="POP1_N"/>
    <property type="match status" value="2"/>
</dbReference>
<dbReference type="PANTHER" id="PTHR22731:SF3">
    <property type="entry name" value="RIBONUCLEASES P_MRP PROTEIN SUBUNIT POP1"/>
    <property type="match status" value="1"/>
</dbReference>
<comment type="subcellular location">
    <subcellularLocation>
        <location evidence="1">Nucleus</location>
    </subcellularLocation>
</comment>
<comment type="caution">
    <text evidence="7">The sequence shown here is derived from an EMBL/GenBank/DDBJ whole genome shotgun (WGS) entry which is preliminary data.</text>
</comment>